<sequence>MRFYHRRRWTTKPATRISGTRDTSRETNRSDLELASACGAARFGYNQCLRLVKQALDGKQRGAVGKVPWSGFDLVNAFNAWKRSADAGRLLVAAADGTTTVQTTGPAWRAEVCQQVFEEAAVDLGRGLSAYTASRNGDRGGRRVGFPRFKSKSVLRCPFVSAAEPRTRAGPISASVTTRRAP</sequence>
<reference evidence="2 3" key="1">
    <citation type="submission" date="2021-01" db="EMBL/GenBank/DDBJ databases">
        <title>Whole genome shotgun sequence of Catellatospora chokoriensis NBRC 107358.</title>
        <authorList>
            <person name="Komaki H."/>
            <person name="Tamura T."/>
        </authorList>
    </citation>
    <scope>NUCLEOTIDE SEQUENCE [LARGE SCALE GENOMIC DNA]</scope>
    <source>
        <strain evidence="2 3">NBRC 107358</strain>
    </source>
</reference>
<feature type="compositionally biased region" description="Basic residues" evidence="1">
    <location>
        <begin position="1"/>
        <end position="10"/>
    </location>
</feature>
<organism evidence="2 3">
    <name type="scientific">Catellatospora chokoriensis</name>
    <dbReference type="NCBI Taxonomy" id="310353"/>
    <lineage>
        <taxon>Bacteria</taxon>
        <taxon>Bacillati</taxon>
        <taxon>Actinomycetota</taxon>
        <taxon>Actinomycetes</taxon>
        <taxon>Micromonosporales</taxon>
        <taxon>Micromonosporaceae</taxon>
        <taxon>Catellatospora</taxon>
    </lineage>
</organism>
<protein>
    <submittedName>
        <fullName evidence="2">Uncharacterized protein</fullName>
    </submittedName>
</protein>
<dbReference type="EMBL" id="BONG01000041">
    <property type="protein sequence ID" value="GIF92129.1"/>
    <property type="molecule type" value="Genomic_DNA"/>
</dbReference>
<dbReference type="Proteomes" id="UP000619293">
    <property type="component" value="Unassembled WGS sequence"/>
</dbReference>
<evidence type="ECO:0000313" key="2">
    <source>
        <dbReference type="EMBL" id="GIF92129.1"/>
    </source>
</evidence>
<proteinExistence type="predicted"/>
<gene>
    <name evidence="2" type="ORF">Cch02nite_55730</name>
</gene>
<keyword evidence="3" id="KW-1185">Reference proteome</keyword>
<dbReference type="AlphaFoldDB" id="A0A8J3K130"/>
<evidence type="ECO:0000313" key="3">
    <source>
        <dbReference type="Proteomes" id="UP000619293"/>
    </source>
</evidence>
<evidence type="ECO:0000256" key="1">
    <source>
        <dbReference type="SAM" id="MobiDB-lite"/>
    </source>
</evidence>
<dbReference type="RefSeq" id="WP_191841891.1">
    <property type="nucleotide sequence ID" value="NZ_BAAALB010000016.1"/>
</dbReference>
<accession>A0A8J3K130</accession>
<name>A0A8J3K130_9ACTN</name>
<feature type="region of interest" description="Disordered" evidence="1">
    <location>
        <begin position="1"/>
        <end position="28"/>
    </location>
</feature>
<comment type="caution">
    <text evidence="2">The sequence shown here is derived from an EMBL/GenBank/DDBJ whole genome shotgun (WGS) entry which is preliminary data.</text>
</comment>